<evidence type="ECO:0000313" key="3">
    <source>
        <dbReference type="EMBL" id="OJD32034.1"/>
    </source>
</evidence>
<dbReference type="RefSeq" id="XP_020128294.1">
    <property type="nucleotide sequence ID" value="XM_020275899.1"/>
</dbReference>
<keyword evidence="4" id="KW-1185">Reference proteome</keyword>
<sequence>MPIGARATVLLTTLAVAPPAYYAVHTAHRLEAKYPRLQPSDDSTSTPALRTPDFPITHHTPHVDIYGGKVPARALADYYASDDDGRHGHPLSPHEAWARFFLESPALRLEGRLFGGFSTRNHGDAGERGFHPGQKLLNGVLEVVRAPSPSSSSPSSSSSLLSSRFLRPIAAAVALPTTTTPQPLLVRWTCPPAAVGFFHTAAVRWGYPWRLMSGGRHEFAVVSDGEPDAEGLVEVRFGCAHDYERVAEEGKDQQKTIPGWVARLHRVYAMWLLDERIEALKRWAAAAEEAEAAGPEGGR</sequence>
<keyword evidence="2" id="KW-0732">Signal</keyword>
<dbReference type="AlphaFoldDB" id="A0A1J9QVL2"/>
<evidence type="ECO:0000313" key="4">
    <source>
        <dbReference type="Proteomes" id="UP000183809"/>
    </source>
</evidence>
<feature type="region of interest" description="Disordered" evidence="1">
    <location>
        <begin position="34"/>
        <end position="54"/>
    </location>
</feature>
<dbReference type="STRING" id="236234.A0A1J9QVL2"/>
<feature type="signal peptide" evidence="2">
    <location>
        <begin position="1"/>
        <end position="23"/>
    </location>
</feature>
<organism evidence="3 4">
    <name type="scientific">Diplodia corticola</name>
    <dbReference type="NCBI Taxonomy" id="236234"/>
    <lineage>
        <taxon>Eukaryota</taxon>
        <taxon>Fungi</taxon>
        <taxon>Dikarya</taxon>
        <taxon>Ascomycota</taxon>
        <taxon>Pezizomycotina</taxon>
        <taxon>Dothideomycetes</taxon>
        <taxon>Dothideomycetes incertae sedis</taxon>
        <taxon>Botryosphaeriales</taxon>
        <taxon>Botryosphaeriaceae</taxon>
        <taxon>Diplodia</taxon>
    </lineage>
</organism>
<evidence type="ECO:0000256" key="2">
    <source>
        <dbReference type="SAM" id="SignalP"/>
    </source>
</evidence>
<evidence type="ECO:0000256" key="1">
    <source>
        <dbReference type="SAM" id="MobiDB-lite"/>
    </source>
</evidence>
<gene>
    <name evidence="3" type="ORF">BKCO1_4200042</name>
</gene>
<comment type="caution">
    <text evidence="3">The sequence shown here is derived from an EMBL/GenBank/DDBJ whole genome shotgun (WGS) entry which is preliminary data.</text>
</comment>
<accession>A0A1J9QVL2</accession>
<dbReference type="OrthoDB" id="4480078at2759"/>
<dbReference type="EMBL" id="MNUE01000042">
    <property type="protein sequence ID" value="OJD32034.1"/>
    <property type="molecule type" value="Genomic_DNA"/>
</dbReference>
<protein>
    <submittedName>
        <fullName evidence="3">Uncharacterized protein</fullName>
    </submittedName>
</protein>
<name>A0A1J9QVL2_9PEZI</name>
<reference evidence="3 4" key="1">
    <citation type="submission" date="2016-10" db="EMBL/GenBank/DDBJ databases">
        <title>Proteomics and genomics reveal pathogen-plant mechanisms compatible with a hemibiotrophic lifestyle of Diplodia corticola.</title>
        <authorList>
            <person name="Fernandes I."/>
            <person name="De Jonge R."/>
            <person name="Van De Peer Y."/>
            <person name="Devreese B."/>
            <person name="Alves A."/>
            <person name="Esteves A.C."/>
        </authorList>
    </citation>
    <scope>NUCLEOTIDE SEQUENCE [LARGE SCALE GENOMIC DNA]</scope>
    <source>
        <strain evidence="3 4">CBS 112549</strain>
    </source>
</reference>
<dbReference type="GeneID" id="31016160"/>
<proteinExistence type="predicted"/>
<dbReference type="Proteomes" id="UP000183809">
    <property type="component" value="Unassembled WGS sequence"/>
</dbReference>
<feature type="chain" id="PRO_5012950195" evidence="2">
    <location>
        <begin position="24"/>
        <end position="299"/>
    </location>
</feature>